<dbReference type="RefSeq" id="XP_033379427.1">
    <property type="nucleotide sequence ID" value="XM_033523001.1"/>
</dbReference>
<dbReference type="Proteomes" id="UP000799778">
    <property type="component" value="Unassembled WGS sequence"/>
</dbReference>
<name>A0A6A5XDK1_9PLEO</name>
<reference evidence="2" key="1">
    <citation type="journal article" date="2020" name="Stud. Mycol.">
        <title>101 Dothideomycetes genomes: a test case for predicting lifestyles and emergence of pathogens.</title>
        <authorList>
            <person name="Haridas S."/>
            <person name="Albert R."/>
            <person name="Binder M."/>
            <person name="Bloem J."/>
            <person name="Labutti K."/>
            <person name="Salamov A."/>
            <person name="Andreopoulos B."/>
            <person name="Baker S."/>
            <person name="Barry K."/>
            <person name="Bills G."/>
            <person name="Bluhm B."/>
            <person name="Cannon C."/>
            <person name="Castanera R."/>
            <person name="Culley D."/>
            <person name="Daum C."/>
            <person name="Ezra D."/>
            <person name="Gonzalez J."/>
            <person name="Henrissat B."/>
            <person name="Kuo A."/>
            <person name="Liang C."/>
            <person name="Lipzen A."/>
            <person name="Lutzoni F."/>
            <person name="Magnuson J."/>
            <person name="Mondo S."/>
            <person name="Nolan M."/>
            <person name="Ohm R."/>
            <person name="Pangilinan J."/>
            <person name="Park H.-J."/>
            <person name="Ramirez L."/>
            <person name="Alfaro M."/>
            <person name="Sun H."/>
            <person name="Tritt A."/>
            <person name="Yoshinaga Y."/>
            <person name="Zwiers L.-H."/>
            <person name="Turgeon B."/>
            <person name="Goodwin S."/>
            <person name="Spatafora J."/>
            <person name="Crous P."/>
            <person name="Grigoriev I."/>
        </authorList>
    </citation>
    <scope>NUCLEOTIDE SEQUENCE</scope>
    <source>
        <strain evidence="2">CBS 175.79</strain>
    </source>
</reference>
<dbReference type="AlphaFoldDB" id="A0A6A5XDK1"/>
<protein>
    <submittedName>
        <fullName evidence="2">Uncharacterized protein</fullName>
    </submittedName>
</protein>
<dbReference type="EMBL" id="ML978075">
    <property type="protein sequence ID" value="KAF2011088.1"/>
    <property type="molecule type" value="Genomic_DNA"/>
</dbReference>
<keyword evidence="3" id="KW-1185">Reference proteome</keyword>
<feature type="non-terminal residue" evidence="2">
    <location>
        <position position="288"/>
    </location>
</feature>
<organism evidence="2 3">
    <name type="scientific">Aaosphaeria arxii CBS 175.79</name>
    <dbReference type="NCBI Taxonomy" id="1450172"/>
    <lineage>
        <taxon>Eukaryota</taxon>
        <taxon>Fungi</taxon>
        <taxon>Dikarya</taxon>
        <taxon>Ascomycota</taxon>
        <taxon>Pezizomycotina</taxon>
        <taxon>Dothideomycetes</taxon>
        <taxon>Pleosporomycetidae</taxon>
        <taxon>Pleosporales</taxon>
        <taxon>Pleosporales incertae sedis</taxon>
        <taxon>Aaosphaeria</taxon>
    </lineage>
</organism>
<evidence type="ECO:0000256" key="1">
    <source>
        <dbReference type="SAM" id="MobiDB-lite"/>
    </source>
</evidence>
<evidence type="ECO:0000313" key="3">
    <source>
        <dbReference type="Proteomes" id="UP000799778"/>
    </source>
</evidence>
<dbReference type="OrthoDB" id="3799546at2759"/>
<feature type="region of interest" description="Disordered" evidence="1">
    <location>
        <begin position="95"/>
        <end position="117"/>
    </location>
</feature>
<proteinExistence type="predicted"/>
<evidence type="ECO:0000313" key="2">
    <source>
        <dbReference type="EMBL" id="KAF2011088.1"/>
    </source>
</evidence>
<feature type="non-terminal residue" evidence="2">
    <location>
        <position position="1"/>
    </location>
</feature>
<sequence length="288" mass="33165">LASDEIEFVIHARDNNLPDPFGTHSTTTRRLTYGEVAKLYNEKFGRNVGPAAVEKRYRTCISKYREKNPNYPANIVYTPKEAKPKRIPRKDSAVAFNQDVPEKELDGNPTKTQTRNDGHDIEISDEERPYWAHLTVETEDGMMNGSCAIPLRDLSASSQVYADYLKEFISVELSFMATKQQTLARYITMISPEVQRALPTCDFQLLRHKQPKVSKIQWSMRKTVDLYILAAQLQDCHVRNTIIDHWCRSLENEKEVEILLESIERLFMGTEESDPARNFWIDALHGQG</sequence>
<dbReference type="GeneID" id="54280398"/>
<accession>A0A6A5XDK1</accession>
<gene>
    <name evidence="2" type="ORF">BU24DRAFT_328013</name>
</gene>